<feature type="transmembrane region" description="Helical" evidence="1">
    <location>
        <begin position="63"/>
        <end position="83"/>
    </location>
</feature>
<dbReference type="EMBL" id="JALLBG020000303">
    <property type="protein sequence ID" value="KAL3756456.1"/>
    <property type="molecule type" value="Genomic_DNA"/>
</dbReference>
<reference evidence="2 3" key="1">
    <citation type="submission" date="2024-10" db="EMBL/GenBank/DDBJ databases">
        <title>Updated reference genomes for cyclostephanoid diatoms.</title>
        <authorList>
            <person name="Roberts W.R."/>
            <person name="Alverson A.J."/>
        </authorList>
    </citation>
    <scope>NUCLEOTIDE SEQUENCE [LARGE SCALE GENOMIC DNA]</scope>
    <source>
        <strain evidence="2 3">AJA232-27</strain>
    </source>
</reference>
<accession>A0ABD3M300</accession>
<proteinExistence type="predicted"/>
<name>A0ABD3M300_9STRA</name>
<keyword evidence="1" id="KW-0472">Membrane</keyword>
<sequence>MYAYGVISQGIPPSNSKVTVVCACQAAMNACQERLTMKHCKNKGRCRSSNSKVQQSRRQISNLLTLATLCEINVSVVPLSIIVPL</sequence>
<dbReference type="Proteomes" id="UP001530293">
    <property type="component" value="Unassembled WGS sequence"/>
</dbReference>
<keyword evidence="3" id="KW-1185">Reference proteome</keyword>
<evidence type="ECO:0000313" key="2">
    <source>
        <dbReference type="EMBL" id="KAL3756456.1"/>
    </source>
</evidence>
<dbReference type="AlphaFoldDB" id="A0ABD3M300"/>
<organism evidence="2 3">
    <name type="scientific">Discostella pseudostelligera</name>
    <dbReference type="NCBI Taxonomy" id="259834"/>
    <lineage>
        <taxon>Eukaryota</taxon>
        <taxon>Sar</taxon>
        <taxon>Stramenopiles</taxon>
        <taxon>Ochrophyta</taxon>
        <taxon>Bacillariophyta</taxon>
        <taxon>Coscinodiscophyceae</taxon>
        <taxon>Thalassiosirophycidae</taxon>
        <taxon>Stephanodiscales</taxon>
        <taxon>Stephanodiscaceae</taxon>
        <taxon>Discostella</taxon>
    </lineage>
</organism>
<gene>
    <name evidence="2" type="ORF">ACHAWU_009850</name>
</gene>
<keyword evidence="1" id="KW-1133">Transmembrane helix</keyword>
<evidence type="ECO:0000313" key="3">
    <source>
        <dbReference type="Proteomes" id="UP001530293"/>
    </source>
</evidence>
<evidence type="ECO:0000256" key="1">
    <source>
        <dbReference type="SAM" id="Phobius"/>
    </source>
</evidence>
<keyword evidence="1" id="KW-0812">Transmembrane</keyword>
<comment type="caution">
    <text evidence="2">The sequence shown here is derived from an EMBL/GenBank/DDBJ whole genome shotgun (WGS) entry which is preliminary data.</text>
</comment>
<protein>
    <submittedName>
        <fullName evidence="2">Uncharacterized protein</fullName>
    </submittedName>
</protein>